<dbReference type="SUPFAM" id="SSF53697">
    <property type="entry name" value="SIS domain"/>
    <property type="match status" value="1"/>
</dbReference>
<comment type="caution">
    <text evidence="1">The sequence shown here is derived from an EMBL/GenBank/DDBJ whole genome shotgun (WGS) entry which is preliminary data.</text>
</comment>
<evidence type="ECO:0000313" key="1">
    <source>
        <dbReference type="EMBL" id="MDQ0169531.1"/>
    </source>
</evidence>
<dbReference type="Proteomes" id="UP001233836">
    <property type="component" value="Unassembled WGS sequence"/>
</dbReference>
<keyword evidence="1" id="KW-0238">DNA-binding</keyword>
<protein>
    <submittedName>
        <fullName evidence="1">DNA-binding MurR/RpiR family transcriptional regulator</fullName>
    </submittedName>
</protein>
<proteinExistence type="predicted"/>
<dbReference type="EMBL" id="JAUSTI010000002">
    <property type="protein sequence ID" value="MDQ0169531.1"/>
    <property type="molecule type" value="Genomic_DNA"/>
</dbReference>
<gene>
    <name evidence="1" type="ORF">J2T19_000971</name>
</gene>
<keyword evidence="2" id="KW-1185">Reference proteome</keyword>
<sequence length="54" mass="6399">MSITNNRQSTIAKISDINIPYYVNEEYYESANITTQFPVLFLLEWMAREVSKHE</sequence>
<reference evidence="1 2" key="1">
    <citation type="submission" date="2023-07" db="EMBL/GenBank/DDBJ databases">
        <title>Sorghum-associated microbial communities from plants grown in Nebraska, USA.</title>
        <authorList>
            <person name="Schachtman D."/>
        </authorList>
    </citation>
    <scope>NUCLEOTIDE SEQUENCE [LARGE SCALE GENOMIC DNA]</scope>
    <source>
        <strain evidence="1 2">DS1314</strain>
    </source>
</reference>
<dbReference type="Gene3D" id="3.40.50.10490">
    <property type="entry name" value="Glucose-6-phosphate isomerase like protein, domain 1"/>
    <property type="match status" value="1"/>
</dbReference>
<organism evidence="1 2">
    <name type="scientific">Paenibacillus tundrae</name>
    <dbReference type="NCBI Taxonomy" id="528187"/>
    <lineage>
        <taxon>Bacteria</taxon>
        <taxon>Bacillati</taxon>
        <taxon>Bacillota</taxon>
        <taxon>Bacilli</taxon>
        <taxon>Bacillales</taxon>
        <taxon>Paenibacillaceae</taxon>
        <taxon>Paenibacillus</taxon>
    </lineage>
</organism>
<evidence type="ECO:0000313" key="2">
    <source>
        <dbReference type="Proteomes" id="UP001233836"/>
    </source>
</evidence>
<name>A0ABT9W8J3_9BACL</name>
<dbReference type="GO" id="GO:0003677">
    <property type="term" value="F:DNA binding"/>
    <property type="evidence" value="ECO:0007669"/>
    <property type="project" value="UniProtKB-KW"/>
</dbReference>
<dbReference type="InterPro" id="IPR046348">
    <property type="entry name" value="SIS_dom_sf"/>
</dbReference>
<accession>A0ABT9W8J3</accession>